<dbReference type="Gene3D" id="3.65.10.10">
    <property type="entry name" value="Enolpyruvate transferase domain"/>
    <property type="match status" value="2"/>
</dbReference>
<dbReference type="GO" id="GO:0051301">
    <property type="term" value="P:cell division"/>
    <property type="evidence" value="ECO:0007669"/>
    <property type="project" value="UniProtKB-KW"/>
</dbReference>
<dbReference type="PANTHER" id="PTHR43783">
    <property type="entry name" value="UDP-N-ACETYLGLUCOSAMINE 1-CARBOXYVINYLTRANSFERASE"/>
    <property type="match status" value="1"/>
</dbReference>
<keyword evidence="12" id="KW-0670">Pyruvate</keyword>
<dbReference type="SUPFAM" id="SSF55205">
    <property type="entry name" value="EPT/RTPC-like"/>
    <property type="match status" value="1"/>
</dbReference>
<reference evidence="14" key="1">
    <citation type="journal article" date="2020" name="mSystems">
        <title>Genome- and Community-Level Interaction Insights into Carbon Utilization and Element Cycling Functions of Hydrothermarchaeota in Hydrothermal Sediment.</title>
        <authorList>
            <person name="Zhou Z."/>
            <person name="Liu Y."/>
            <person name="Xu W."/>
            <person name="Pan J."/>
            <person name="Luo Z.H."/>
            <person name="Li M."/>
        </authorList>
    </citation>
    <scope>NUCLEOTIDE SEQUENCE [LARGE SCALE GENOMIC DNA]</scope>
    <source>
        <strain evidence="14">SpSt-81</strain>
    </source>
</reference>
<keyword evidence="7 12" id="KW-0573">Peptidoglycan synthesis</keyword>
<feature type="binding site" evidence="12">
    <location>
        <position position="330"/>
    </location>
    <ligand>
        <name>UDP-N-acetyl-alpha-D-glucosamine</name>
        <dbReference type="ChEBI" id="CHEBI:57705"/>
    </ligand>
</feature>
<keyword evidence="6 12" id="KW-0133">Cell shape</keyword>
<dbReference type="GO" id="GO:0071555">
    <property type="term" value="P:cell wall organization"/>
    <property type="evidence" value="ECO:0007669"/>
    <property type="project" value="UniProtKB-KW"/>
</dbReference>
<keyword evidence="3 12" id="KW-0963">Cytoplasm</keyword>
<evidence type="ECO:0000256" key="5">
    <source>
        <dbReference type="ARBA" id="ARBA00022679"/>
    </source>
</evidence>
<keyword evidence="9 12" id="KW-0961">Cell wall biogenesis/degradation</keyword>
<dbReference type="InterPro" id="IPR036968">
    <property type="entry name" value="Enolpyruvate_Tfrase_sf"/>
</dbReference>
<accession>A0A7C3MLB6</accession>
<feature type="binding site" evidence="12">
    <location>
        <position position="308"/>
    </location>
    <ligand>
        <name>UDP-N-acetyl-alpha-D-glucosamine</name>
        <dbReference type="ChEBI" id="CHEBI:57705"/>
    </ligand>
</feature>
<feature type="modified residue" description="2-(S-cysteinyl)pyruvic acid O-phosphothioketal" evidence="12">
    <location>
        <position position="117"/>
    </location>
</feature>
<comment type="subcellular location">
    <subcellularLocation>
        <location evidence="1 12">Cytoplasm</location>
    </subcellularLocation>
</comment>
<evidence type="ECO:0000256" key="12">
    <source>
        <dbReference type="HAMAP-Rule" id="MF_00111"/>
    </source>
</evidence>
<comment type="pathway">
    <text evidence="2 12">Cell wall biogenesis; peptidoglycan biosynthesis.</text>
</comment>
<evidence type="ECO:0000256" key="8">
    <source>
        <dbReference type="ARBA" id="ARBA00023306"/>
    </source>
</evidence>
<dbReference type="InterPro" id="IPR001986">
    <property type="entry name" value="Enolpyruvate_Tfrase_dom"/>
</dbReference>
<proteinExistence type="inferred from homology"/>
<dbReference type="EC" id="2.5.1.7" evidence="12"/>
<comment type="similarity">
    <text evidence="10 12">Belongs to the EPSP synthase family. MurA subfamily.</text>
</comment>
<feature type="binding site" evidence="12">
    <location>
        <begin position="122"/>
        <end position="126"/>
    </location>
    <ligand>
        <name>UDP-N-acetyl-alpha-D-glucosamine</name>
        <dbReference type="ChEBI" id="CHEBI:57705"/>
    </ligand>
</feature>
<dbReference type="NCBIfam" id="NF006873">
    <property type="entry name" value="PRK09369.1"/>
    <property type="match status" value="1"/>
</dbReference>
<dbReference type="NCBIfam" id="TIGR01072">
    <property type="entry name" value="murA"/>
    <property type="match status" value="1"/>
</dbReference>
<dbReference type="GO" id="GO:0019277">
    <property type="term" value="P:UDP-N-acetylgalactosamine biosynthetic process"/>
    <property type="evidence" value="ECO:0007669"/>
    <property type="project" value="InterPro"/>
</dbReference>
<sequence length="433" mass="47193">MRDKFIIEGRHKLKGEIDIWGSKNASLPIMAASLLNSGDLILDNVPPVKDNLTMAEILRYLGLSVEFLEGDKVLIKGEPKGYRAPYELVSRMRASFELMGPLLAYFGEAEIPYPGGCRIGLRPVDLHIKGFESLGAEITVDKGFVCARAKKGLKGAKIHLDKPSVGATRNIMMAAVLAQGETIIENAACEPEVVDLGNFLKSMGAEIEGLGTSTIYIKGKKELQPIDYYKIIPDRIAAGTFIIAGIMIGKDLVIKNIEPEHLQSLFIKLKEAGVNSLQIRDREVRVKGEKVWKGIEVTTMPYPGFPTDLQPQMMVFLSLAQGTSLIVETVFENRFLHVGELLRLGAKISIDGRTALIQGVEKLKGAPVEATDLRAGAALVLAGLVAEGVTEVLDVDEHIDRGYVALEEKLSTLGANVKRVSYEEGKKVSDLSL</sequence>
<protein>
    <recommendedName>
        <fullName evidence="12">UDP-N-acetylglucosamine 1-carboxyvinyltransferase</fullName>
        <ecNumber evidence="12">2.5.1.7</ecNumber>
    </recommendedName>
    <alternativeName>
        <fullName evidence="12">Enoylpyruvate transferase</fullName>
    </alternativeName>
    <alternativeName>
        <fullName evidence="12">UDP-N-acetylglucosamine enolpyruvyl transferase</fullName>
        <shortName evidence="12">EPT</shortName>
    </alternativeName>
</protein>
<comment type="catalytic activity">
    <reaction evidence="11 12">
        <text>phosphoenolpyruvate + UDP-N-acetyl-alpha-D-glucosamine = UDP-N-acetyl-3-O-(1-carboxyvinyl)-alpha-D-glucosamine + phosphate</text>
        <dbReference type="Rhea" id="RHEA:18681"/>
        <dbReference type="ChEBI" id="CHEBI:43474"/>
        <dbReference type="ChEBI" id="CHEBI:57705"/>
        <dbReference type="ChEBI" id="CHEBI:58702"/>
        <dbReference type="ChEBI" id="CHEBI:68483"/>
        <dbReference type="EC" id="2.5.1.7"/>
    </reaction>
</comment>
<dbReference type="InterPro" id="IPR050068">
    <property type="entry name" value="MurA_subfamily"/>
</dbReference>
<feature type="binding site" evidence="12">
    <location>
        <position position="93"/>
    </location>
    <ligand>
        <name>UDP-N-acetyl-alpha-D-glucosamine</name>
        <dbReference type="ChEBI" id="CHEBI:57705"/>
    </ligand>
</feature>
<dbReference type="HAMAP" id="MF_00111">
    <property type="entry name" value="MurA"/>
    <property type="match status" value="1"/>
</dbReference>
<feature type="binding site" evidence="12">
    <location>
        <begin position="23"/>
        <end position="24"/>
    </location>
    <ligand>
        <name>phosphoenolpyruvate</name>
        <dbReference type="ChEBI" id="CHEBI:58702"/>
    </ligand>
</feature>
<dbReference type="Pfam" id="PF00275">
    <property type="entry name" value="EPSP_synthase"/>
    <property type="match status" value="1"/>
</dbReference>
<dbReference type="InterPro" id="IPR013792">
    <property type="entry name" value="RNA3'P_cycl/enolpyr_Trfase_a/b"/>
</dbReference>
<evidence type="ECO:0000259" key="13">
    <source>
        <dbReference type="Pfam" id="PF00275"/>
    </source>
</evidence>
<dbReference type="GO" id="GO:0005737">
    <property type="term" value="C:cytoplasm"/>
    <property type="evidence" value="ECO:0007669"/>
    <property type="project" value="UniProtKB-SubCell"/>
</dbReference>
<gene>
    <name evidence="12 14" type="primary">murA</name>
    <name evidence="14" type="ORF">ENW00_09085</name>
</gene>
<evidence type="ECO:0000256" key="9">
    <source>
        <dbReference type="ARBA" id="ARBA00023316"/>
    </source>
</evidence>
<dbReference type="GO" id="GO:0008760">
    <property type="term" value="F:UDP-N-acetylglucosamine 1-carboxyvinyltransferase activity"/>
    <property type="evidence" value="ECO:0007669"/>
    <property type="project" value="UniProtKB-UniRule"/>
</dbReference>
<comment type="caution">
    <text evidence="12">Lacks conserved residue(s) required for the propagation of feature annotation.</text>
</comment>
<evidence type="ECO:0000256" key="4">
    <source>
        <dbReference type="ARBA" id="ARBA00022618"/>
    </source>
</evidence>
<evidence type="ECO:0000256" key="3">
    <source>
        <dbReference type="ARBA" id="ARBA00022490"/>
    </source>
</evidence>
<name>A0A7C3MLB6_DICTH</name>
<feature type="active site" description="Proton donor" evidence="12">
    <location>
        <position position="117"/>
    </location>
</feature>
<dbReference type="CDD" id="cd01555">
    <property type="entry name" value="UdpNAET"/>
    <property type="match status" value="1"/>
</dbReference>
<organism evidence="14">
    <name type="scientific">Dictyoglomus thermophilum</name>
    <dbReference type="NCBI Taxonomy" id="14"/>
    <lineage>
        <taxon>Bacteria</taxon>
        <taxon>Pseudomonadati</taxon>
        <taxon>Dictyoglomota</taxon>
        <taxon>Dictyoglomia</taxon>
        <taxon>Dictyoglomales</taxon>
        <taxon>Dictyoglomaceae</taxon>
        <taxon>Dictyoglomus</taxon>
    </lineage>
</organism>
<feature type="domain" description="Enolpyruvate transferase" evidence="13">
    <location>
        <begin position="8"/>
        <end position="410"/>
    </location>
</feature>
<keyword evidence="5 12" id="KW-0808">Transferase</keyword>
<evidence type="ECO:0000313" key="14">
    <source>
        <dbReference type="EMBL" id="HFX14275.1"/>
    </source>
</evidence>
<keyword evidence="4 12" id="KW-0132">Cell division</keyword>
<dbReference type="AlphaFoldDB" id="A0A7C3MLB6"/>
<evidence type="ECO:0000256" key="1">
    <source>
        <dbReference type="ARBA" id="ARBA00004496"/>
    </source>
</evidence>
<dbReference type="InterPro" id="IPR005750">
    <property type="entry name" value="UDP_GlcNAc_COvinyl_MurA"/>
</dbReference>
<evidence type="ECO:0000256" key="10">
    <source>
        <dbReference type="ARBA" id="ARBA00038367"/>
    </source>
</evidence>
<keyword evidence="8 12" id="KW-0131">Cell cycle</keyword>
<evidence type="ECO:0000256" key="11">
    <source>
        <dbReference type="ARBA" id="ARBA00047527"/>
    </source>
</evidence>
<evidence type="ECO:0000256" key="7">
    <source>
        <dbReference type="ARBA" id="ARBA00022984"/>
    </source>
</evidence>
<comment type="function">
    <text evidence="12">Cell wall formation. Adds enolpyruvyl to UDP-N-acetylglucosamine.</text>
</comment>
<evidence type="ECO:0000256" key="6">
    <source>
        <dbReference type="ARBA" id="ARBA00022960"/>
    </source>
</evidence>
<dbReference type="UniPathway" id="UPA00219"/>
<dbReference type="PANTHER" id="PTHR43783:SF1">
    <property type="entry name" value="UDP-N-ACETYLGLUCOSAMINE 1-CARBOXYVINYLTRANSFERASE"/>
    <property type="match status" value="1"/>
</dbReference>
<evidence type="ECO:0000256" key="2">
    <source>
        <dbReference type="ARBA" id="ARBA00004752"/>
    </source>
</evidence>
<dbReference type="GO" id="GO:0009252">
    <property type="term" value="P:peptidoglycan biosynthetic process"/>
    <property type="evidence" value="ECO:0007669"/>
    <property type="project" value="UniProtKB-UniRule"/>
</dbReference>
<comment type="caution">
    <text evidence="14">The sequence shown here is derived from an EMBL/GenBank/DDBJ whole genome shotgun (WGS) entry which is preliminary data.</text>
</comment>
<dbReference type="EMBL" id="DTIN01000040">
    <property type="protein sequence ID" value="HFX14275.1"/>
    <property type="molecule type" value="Genomic_DNA"/>
</dbReference>
<dbReference type="GO" id="GO:0008360">
    <property type="term" value="P:regulation of cell shape"/>
    <property type="evidence" value="ECO:0007669"/>
    <property type="project" value="UniProtKB-KW"/>
</dbReference>